<dbReference type="Proteomes" id="UP000789405">
    <property type="component" value="Unassembled WGS sequence"/>
</dbReference>
<sequence>IFSDESVVDNWYKAVLELSKKNPGEFKYSIEKVSREWYTLPHSDHIIHVTRSAPENELKEFKGKCFWLLIDDVGGRHIPLIYNGGGSGSEGGNSDSNNAGSNSGSRNISGNPGSNTGQGGNPTGGNTTRPNTGSGNSTGSNPNESGANKPNNSGSSLNQKQKLALDEIFKNLQMQRTDNDDNDLEELKKVSQKLAELLNMQN</sequence>
<protein>
    <submittedName>
        <fullName evidence="2">12911_t:CDS:1</fullName>
    </submittedName>
</protein>
<gene>
    <name evidence="2" type="ORF">DERYTH_LOCUS27092</name>
</gene>
<evidence type="ECO:0000313" key="3">
    <source>
        <dbReference type="Proteomes" id="UP000789405"/>
    </source>
</evidence>
<feature type="compositionally biased region" description="Low complexity" evidence="1">
    <location>
        <begin position="92"/>
        <end position="115"/>
    </location>
</feature>
<feature type="compositionally biased region" description="Polar residues" evidence="1">
    <location>
        <begin position="148"/>
        <end position="158"/>
    </location>
</feature>
<feature type="non-terminal residue" evidence="2">
    <location>
        <position position="202"/>
    </location>
</feature>
<dbReference type="EMBL" id="CAJVPY010060435">
    <property type="protein sequence ID" value="CAG8821239.1"/>
    <property type="molecule type" value="Genomic_DNA"/>
</dbReference>
<evidence type="ECO:0000256" key="1">
    <source>
        <dbReference type="SAM" id="MobiDB-lite"/>
    </source>
</evidence>
<name>A0A9N9KDU5_9GLOM</name>
<comment type="caution">
    <text evidence="2">The sequence shown here is derived from an EMBL/GenBank/DDBJ whole genome shotgun (WGS) entry which is preliminary data.</text>
</comment>
<reference evidence="2" key="1">
    <citation type="submission" date="2021-06" db="EMBL/GenBank/DDBJ databases">
        <authorList>
            <person name="Kallberg Y."/>
            <person name="Tangrot J."/>
            <person name="Rosling A."/>
        </authorList>
    </citation>
    <scope>NUCLEOTIDE SEQUENCE</scope>
    <source>
        <strain evidence="2">MA453B</strain>
    </source>
</reference>
<organism evidence="2 3">
    <name type="scientific">Dentiscutata erythropus</name>
    <dbReference type="NCBI Taxonomy" id="1348616"/>
    <lineage>
        <taxon>Eukaryota</taxon>
        <taxon>Fungi</taxon>
        <taxon>Fungi incertae sedis</taxon>
        <taxon>Mucoromycota</taxon>
        <taxon>Glomeromycotina</taxon>
        <taxon>Glomeromycetes</taxon>
        <taxon>Diversisporales</taxon>
        <taxon>Gigasporaceae</taxon>
        <taxon>Dentiscutata</taxon>
    </lineage>
</organism>
<feature type="non-terminal residue" evidence="2">
    <location>
        <position position="1"/>
    </location>
</feature>
<feature type="region of interest" description="Disordered" evidence="1">
    <location>
        <begin position="86"/>
        <end position="158"/>
    </location>
</feature>
<dbReference type="OrthoDB" id="5364171at2759"/>
<feature type="compositionally biased region" description="Low complexity" evidence="1">
    <location>
        <begin position="124"/>
        <end position="146"/>
    </location>
</feature>
<dbReference type="AlphaFoldDB" id="A0A9N9KDU5"/>
<keyword evidence="3" id="KW-1185">Reference proteome</keyword>
<evidence type="ECO:0000313" key="2">
    <source>
        <dbReference type="EMBL" id="CAG8821239.1"/>
    </source>
</evidence>
<proteinExistence type="predicted"/>
<accession>A0A9N9KDU5</accession>